<proteinExistence type="predicted"/>
<organism evidence="1 2">
    <name type="scientific">Komagataeibacter diospyri</name>
    <dbReference type="NCBI Taxonomy" id="1932662"/>
    <lineage>
        <taxon>Bacteria</taxon>
        <taxon>Pseudomonadati</taxon>
        <taxon>Pseudomonadota</taxon>
        <taxon>Alphaproteobacteria</taxon>
        <taxon>Acetobacterales</taxon>
        <taxon>Acetobacteraceae</taxon>
        <taxon>Komagataeibacter</taxon>
    </lineage>
</organism>
<gene>
    <name evidence="1" type="ORF">MSKU9_1183</name>
</gene>
<dbReference type="RefSeq" id="WP_141260433.1">
    <property type="nucleotide sequence ID" value="NZ_BDLU01000032.1"/>
</dbReference>
<keyword evidence="2" id="KW-1185">Reference proteome</keyword>
<dbReference type="EMBL" id="BDLU01000032">
    <property type="protein sequence ID" value="GCE83042.1"/>
    <property type="molecule type" value="Genomic_DNA"/>
</dbReference>
<dbReference type="Proteomes" id="UP000315095">
    <property type="component" value="Unassembled WGS sequence"/>
</dbReference>
<comment type="caution">
    <text evidence="1">The sequence shown here is derived from an EMBL/GenBank/DDBJ whole genome shotgun (WGS) entry which is preliminary data.</text>
</comment>
<sequence length="67" mass="7938">MSWFKLKFCRFGVGRDDGPPPSFRMGWIRLFWWPHDWLDLVNALENSLRKAKQANQCAKGVLEDDQK</sequence>
<dbReference type="OrthoDB" id="9975412at2"/>
<evidence type="ECO:0000313" key="2">
    <source>
        <dbReference type="Proteomes" id="UP000315095"/>
    </source>
</evidence>
<evidence type="ECO:0000313" key="1">
    <source>
        <dbReference type="EMBL" id="GCE83042.1"/>
    </source>
</evidence>
<name>A0A4V0WMB0_9PROT</name>
<dbReference type="AlphaFoldDB" id="A0A4V0WMB0"/>
<reference evidence="2" key="1">
    <citation type="submission" date="2017-01" db="EMBL/GenBank/DDBJ databases">
        <title>Komagataeibacter sp. MSKU9 whole genome sequencing project.</title>
        <authorList>
            <person name="Matsutani M."/>
            <person name="Naloka K."/>
            <person name="Theeragool G."/>
            <person name="Yakushi T."/>
            <person name="Matsushita K."/>
        </authorList>
    </citation>
    <scope>NUCLEOTIDE SEQUENCE [LARGE SCALE GENOMIC DNA]</scope>
    <source>
        <strain evidence="2">MSKU9</strain>
    </source>
</reference>
<protein>
    <submittedName>
        <fullName evidence="1">Uncharacterized protein</fullName>
    </submittedName>
</protein>
<accession>A0A4V0WMB0</accession>